<evidence type="ECO:0000256" key="5">
    <source>
        <dbReference type="SAM" id="MobiDB-lite"/>
    </source>
</evidence>
<keyword evidence="2 6" id="KW-0812">Transmembrane</keyword>
<organism evidence="7 8">
    <name type="scientific">Pseudoxanthomonas broegbernensis</name>
    <dbReference type="NCBI Taxonomy" id="83619"/>
    <lineage>
        <taxon>Bacteria</taxon>
        <taxon>Pseudomonadati</taxon>
        <taxon>Pseudomonadota</taxon>
        <taxon>Gammaproteobacteria</taxon>
        <taxon>Lysobacterales</taxon>
        <taxon>Lysobacteraceae</taxon>
        <taxon>Pseudoxanthomonas</taxon>
    </lineage>
</organism>
<protein>
    <submittedName>
        <fullName evidence="7">Colicin V production protein</fullName>
    </submittedName>
</protein>
<feature type="compositionally biased region" description="Pro residues" evidence="5">
    <location>
        <begin position="201"/>
        <end position="217"/>
    </location>
</feature>
<comment type="subcellular location">
    <subcellularLocation>
        <location evidence="1">Membrane</location>
        <topology evidence="1">Multi-pass membrane protein</topology>
    </subcellularLocation>
</comment>
<feature type="compositionally biased region" description="Low complexity" evidence="5">
    <location>
        <begin position="190"/>
        <end position="200"/>
    </location>
</feature>
<dbReference type="RefSeq" id="WP_162311738.1">
    <property type="nucleotide sequence ID" value="NZ_JACHGU010000002.1"/>
</dbReference>
<evidence type="ECO:0000313" key="8">
    <source>
        <dbReference type="Proteomes" id="UP000462066"/>
    </source>
</evidence>
<evidence type="ECO:0000256" key="1">
    <source>
        <dbReference type="ARBA" id="ARBA00004141"/>
    </source>
</evidence>
<comment type="caution">
    <text evidence="7">The sequence shown here is derived from an EMBL/GenBank/DDBJ whole genome shotgun (WGS) entry which is preliminary data.</text>
</comment>
<evidence type="ECO:0000313" key="7">
    <source>
        <dbReference type="EMBL" id="KAF1685460.1"/>
    </source>
</evidence>
<keyword evidence="3 6" id="KW-1133">Transmembrane helix</keyword>
<keyword evidence="4 6" id="KW-0472">Membrane</keyword>
<dbReference type="AlphaFoldDB" id="A0A7V8K6M3"/>
<dbReference type="GO" id="GO:0009403">
    <property type="term" value="P:toxin biosynthetic process"/>
    <property type="evidence" value="ECO:0007669"/>
    <property type="project" value="InterPro"/>
</dbReference>
<name>A0A7V8K6M3_9GAMM</name>
<evidence type="ECO:0000256" key="2">
    <source>
        <dbReference type="ARBA" id="ARBA00022692"/>
    </source>
</evidence>
<sequence length="217" mass="22340">MNAIDLLLLAVVAASALLGLMRGFVGTVASVVAWLGAGWVAFRHGAELAFWFSDDGQPGATELLGGYVVSFLAVMILAGVVGWIMRKLLASVGLSGVDRALGLFLGLARGGLVACMLVLLMAFSRLPQEPAWGQSRAVPVLVPGAQWLARWLPAWALDELDFGNGRASGDNSLLERDALGRAAAAARSVAEALPAPMDGDPAPPGAAPPPSPSNPGH</sequence>
<gene>
    <name evidence="7" type="ORF">B1992_12000</name>
</gene>
<evidence type="ECO:0000256" key="4">
    <source>
        <dbReference type="ARBA" id="ARBA00023136"/>
    </source>
</evidence>
<evidence type="ECO:0000256" key="3">
    <source>
        <dbReference type="ARBA" id="ARBA00022989"/>
    </source>
</evidence>
<dbReference type="GO" id="GO:0016020">
    <property type="term" value="C:membrane"/>
    <property type="evidence" value="ECO:0007669"/>
    <property type="project" value="UniProtKB-SubCell"/>
</dbReference>
<dbReference type="EMBL" id="MWIP01000013">
    <property type="protein sequence ID" value="KAF1685460.1"/>
    <property type="molecule type" value="Genomic_DNA"/>
</dbReference>
<feature type="transmembrane region" description="Helical" evidence="6">
    <location>
        <begin position="100"/>
        <end position="123"/>
    </location>
</feature>
<proteinExistence type="predicted"/>
<dbReference type="InterPro" id="IPR052719">
    <property type="entry name" value="CvpA-like"/>
</dbReference>
<dbReference type="PANTHER" id="PTHR36926">
    <property type="entry name" value="COLICIN V PRODUCTION PROTEIN"/>
    <property type="match status" value="1"/>
</dbReference>
<dbReference type="PANTHER" id="PTHR36926:SF1">
    <property type="entry name" value="COLICIN V PRODUCTION PROTEIN"/>
    <property type="match status" value="1"/>
</dbReference>
<dbReference type="Pfam" id="PF02674">
    <property type="entry name" value="Colicin_V"/>
    <property type="match status" value="1"/>
</dbReference>
<keyword evidence="8" id="KW-1185">Reference proteome</keyword>
<feature type="transmembrane region" description="Helical" evidence="6">
    <location>
        <begin position="64"/>
        <end position="85"/>
    </location>
</feature>
<dbReference type="Proteomes" id="UP000462066">
    <property type="component" value="Unassembled WGS sequence"/>
</dbReference>
<reference evidence="7 8" key="1">
    <citation type="submission" date="2017-10" db="EMBL/GenBank/DDBJ databases">
        <title>Whole genome sequencing of Pseudoxanthomonas broegbernensis DSM 12573(T).</title>
        <authorList>
            <person name="Kumar S."/>
            <person name="Bansal K."/>
            <person name="Kaur A."/>
            <person name="Patil P."/>
            <person name="Sharma S."/>
            <person name="Patil P.B."/>
        </authorList>
    </citation>
    <scope>NUCLEOTIDE SEQUENCE [LARGE SCALE GENOMIC DNA]</scope>
    <source>
        <strain evidence="7 8">DSM 12573</strain>
    </source>
</reference>
<accession>A0A7V8K6M3</accession>
<evidence type="ECO:0000256" key="6">
    <source>
        <dbReference type="SAM" id="Phobius"/>
    </source>
</evidence>
<dbReference type="InterPro" id="IPR003825">
    <property type="entry name" value="Colicin-V_CvpA"/>
</dbReference>
<feature type="region of interest" description="Disordered" evidence="5">
    <location>
        <begin position="190"/>
        <end position="217"/>
    </location>
</feature>